<evidence type="ECO:0000259" key="1">
    <source>
        <dbReference type="PROSITE" id="PS50943"/>
    </source>
</evidence>
<reference evidence="2 3" key="1">
    <citation type="submission" date="2022-04" db="EMBL/GenBank/DDBJ databases">
        <title>Whole genome surviellance of AMR bacteria from Assam, India: One Health Study.</title>
        <authorList>
            <person name="Mendem S.K."/>
            <person name="Rakshit O."/>
            <person name="Murugesan D."/>
            <person name="Shome R."/>
            <person name="Raisen C."/>
            <person name="Holmes M.A."/>
            <person name="Saikia K."/>
            <person name="Shome B.R."/>
        </authorList>
    </citation>
    <scope>NUCLEOTIDE SEQUENCE [LARGE SCALE GENOMIC DNA]</scope>
    <source>
        <strain evidence="2 3">MGG-11lp</strain>
    </source>
</reference>
<dbReference type="Gene3D" id="1.10.260.40">
    <property type="entry name" value="lambda repressor-like DNA-binding domains"/>
    <property type="match status" value="1"/>
</dbReference>
<dbReference type="RefSeq" id="WP_197672344.1">
    <property type="nucleotide sequence ID" value="NZ_JALLMC010000011.1"/>
</dbReference>
<evidence type="ECO:0000313" key="2">
    <source>
        <dbReference type="EMBL" id="MEB6412299.1"/>
    </source>
</evidence>
<keyword evidence="3" id="KW-1185">Reference proteome</keyword>
<dbReference type="CDD" id="cd00093">
    <property type="entry name" value="HTH_XRE"/>
    <property type="match status" value="1"/>
</dbReference>
<dbReference type="SMART" id="SM00530">
    <property type="entry name" value="HTH_XRE"/>
    <property type="match status" value="1"/>
</dbReference>
<feature type="domain" description="HTH cro/C1-type" evidence="1">
    <location>
        <begin position="17"/>
        <end position="75"/>
    </location>
</feature>
<gene>
    <name evidence="2" type="ORF">MXM28_21775</name>
</gene>
<dbReference type="SUPFAM" id="SSF47413">
    <property type="entry name" value="lambda repressor-like DNA-binding domains"/>
    <property type="match status" value="1"/>
</dbReference>
<evidence type="ECO:0000313" key="3">
    <source>
        <dbReference type="Proteomes" id="UP001306510"/>
    </source>
</evidence>
<accession>A0ABU6E7X0</accession>
<sequence>MIAGSKSQVKMMVPKRLRAARHRAGLSQEKFLQLTNVEAVSDKSQISNYESGRHSPPFEFVVQIAKALNYPEAYFYTVDDDFAEQILLIHRNKNNPDFNPYFKPLKEALDAVNALKKMLDKATGTK</sequence>
<comment type="caution">
    <text evidence="2">The sequence shown here is derived from an EMBL/GenBank/DDBJ whole genome shotgun (WGS) entry which is preliminary data.</text>
</comment>
<organism evidence="2 3">
    <name type="scientific">Enterobacter vonholyi</name>
    <dbReference type="NCBI Taxonomy" id="2797505"/>
    <lineage>
        <taxon>Bacteria</taxon>
        <taxon>Pseudomonadati</taxon>
        <taxon>Pseudomonadota</taxon>
        <taxon>Gammaproteobacteria</taxon>
        <taxon>Enterobacterales</taxon>
        <taxon>Enterobacteriaceae</taxon>
        <taxon>Enterobacter</taxon>
    </lineage>
</organism>
<dbReference type="Proteomes" id="UP001306510">
    <property type="component" value="Unassembled WGS sequence"/>
</dbReference>
<proteinExistence type="predicted"/>
<dbReference type="Pfam" id="PF12844">
    <property type="entry name" value="HTH_19"/>
    <property type="match status" value="1"/>
</dbReference>
<name>A0ABU6E7X0_9ENTR</name>
<dbReference type="InterPro" id="IPR010982">
    <property type="entry name" value="Lambda_DNA-bd_dom_sf"/>
</dbReference>
<dbReference type="EMBL" id="JALLMC010000011">
    <property type="protein sequence ID" value="MEB6412299.1"/>
    <property type="molecule type" value="Genomic_DNA"/>
</dbReference>
<dbReference type="PROSITE" id="PS50943">
    <property type="entry name" value="HTH_CROC1"/>
    <property type="match status" value="1"/>
</dbReference>
<dbReference type="InterPro" id="IPR001387">
    <property type="entry name" value="Cro/C1-type_HTH"/>
</dbReference>
<protein>
    <submittedName>
        <fullName evidence="2">Helix-turn-helix domain-containing protein</fullName>
    </submittedName>
</protein>